<dbReference type="Gene3D" id="1.25.40.10">
    <property type="entry name" value="Tetratricopeptide repeat domain"/>
    <property type="match status" value="1"/>
</dbReference>
<evidence type="ECO:0000313" key="2">
    <source>
        <dbReference type="Proteomes" id="UP000787472"/>
    </source>
</evidence>
<evidence type="ECO:0000313" key="1">
    <source>
        <dbReference type="EMBL" id="NHO64569.1"/>
    </source>
</evidence>
<gene>
    <name evidence="1" type="ORF">G8770_03295</name>
</gene>
<keyword evidence="2" id="KW-1185">Reference proteome</keyword>
<dbReference type="InterPro" id="IPR011990">
    <property type="entry name" value="TPR-like_helical_dom_sf"/>
</dbReference>
<dbReference type="Proteomes" id="UP000787472">
    <property type="component" value="Unassembled WGS sequence"/>
</dbReference>
<proteinExistence type="predicted"/>
<reference evidence="1" key="1">
    <citation type="submission" date="2020-03" db="EMBL/GenBank/DDBJ databases">
        <authorList>
            <person name="Guo F."/>
        </authorList>
    </citation>
    <scope>NUCLEOTIDE SEQUENCE</scope>
    <source>
        <strain evidence="1">JCM 30134</strain>
    </source>
</reference>
<protein>
    <recommendedName>
        <fullName evidence="3">Tetratricopeptide repeat protein</fullName>
    </recommendedName>
</protein>
<sequence length="164" mass="17977">MPTLCPEHRQQIARSPEKALSLIQQCMHTGKLYHNNRDFTQACHHFSQALGISQLLIDLRPLQGNHNYLPLKIAASHNLSASFSALGKLTQARHVLEELHASLIQLCLAPSISRGIRVTALGALDNSLFSITSLLGLEGKVDQLYKVISETDQAAELAAAQLLH</sequence>
<dbReference type="SUPFAM" id="SSF48452">
    <property type="entry name" value="TPR-like"/>
    <property type="match status" value="1"/>
</dbReference>
<name>A0A9E5MJ64_9GAMM</name>
<comment type="caution">
    <text evidence="1">The sequence shown here is derived from an EMBL/GenBank/DDBJ whole genome shotgun (WGS) entry which is preliminary data.</text>
</comment>
<dbReference type="RefSeq" id="WP_167181737.1">
    <property type="nucleotide sequence ID" value="NZ_JAAONZ010000002.1"/>
</dbReference>
<evidence type="ECO:0008006" key="3">
    <source>
        <dbReference type="Google" id="ProtNLM"/>
    </source>
</evidence>
<dbReference type="AlphaFoldDB" id="A0A9E5MJ64"/>
<accession>A0A9E5MJ64</accession>
<organism evidence="1 2">
    <name type="scientific">Pseudomaricurvus hydrocarbonicus</name>
    <dbReference type="NCBI Taxonomy" id="1470433"/>
    <lineage>
        <taxon>Bacteria</taxon>
        <taxon>Pseudomonadati</taxon>
        <taxon>Pseudomonadota</taxon>
        <taxon>Gammaproteobacteria</taxon>
        <taxon>Cellvibrionales</taxon>
        <taxon>Cellvibrionaceae</taxon>
        <taxon>Pseudomaricurvus</taxon>
    </lineage>
</organism>
<dbReference type="EMBL" id="JAAONZ010000002">
    <property type="protein sequence ID" value="NHO64569.1"/>
    <property type="molecule type" value="Genomic_DNA"/>
</dbReference>